<evidence type="ECO:0000313" key="4">
    <source>
        <dbReference type="Proteomes" id="UP000799766"/>
    </source>
</evidence>
<dbReference type="PROSITE" id="PS00941">
    <property type="entry name" value="CARBOXYLESTERASE_B_2"/>
    <property type="match status" value="1"/>
</dbReference>
<keyword evidence="3" id="KW-0378">Hydrolase</keyword>
<feature type="domain" description="Carboxylesterase type B" evidence="2">
    <location>
        <begin position="44"/>
        <end position="541"/>
    </location>
</feature>
<dbReference type="InterPro" id="IPR050309">
    <property type="entry name" value="Type-B_Carboxylest/Lipase"/>
</dbReference>
<sequence>MLFSYLFLGLWSILLHCTYCRPAGDAPPSSLGIKFVERDNSLPTLTLPYGTWRAAKYNHNADIYTFKNIRFGAPPIGDLRWVKPAQPSFEVEIQDGSYGPSCIQTSIQGVNVLGPGNNLPFGSDLNQFLAGLATPLFEGGSEDCLFLDLYVPGKAVRDPNNHKLPVVVWLYGGAYVLGSKDAFNPLPFYDGTGPVQQSDDNIIFITSNYRLGAYGFLAGTTMESEGVPNAGFWDQRAVFQWVQDHISLVGGDKTQVSAWGESAGAGSILHHLTAYGGTLDPLFKRAVLQSPAYQLMWDRHGAQEEVFNNFTEFAGCAGGGLGCLRAASSEALKEANEKLQEDAPLGSFAIGPATDGSFVRQMAILELASGNSWQGLESMIVSHVRDEAELFVDGHIQTDNEFSEFLKEVFPRYTAEAGINRAIEQFYPPLSGSNKYDTQATRVKDFVRDFSFTCNARILNEAYGSKTFKMQYSVTPGWHAMDLLPTFYNGYLDLDIFSDSVPFPVLLGFGGYAQAYQSYLTSHARFGNPNKSSKKINLPPAIAWPQTKFSDLDGEHVQNVLNAWDLGFSIVTDEQMPKSHCDFILQVAAAVTNAGGYAPSDAVVEQSIVDLSDDPSRNFD</sequence>
<name>A0A6A6NSW3_9PEZI</name>
<dbReference type="Pfam" id="PF00135">
    <property type="entry name" value="COesterase"/>
    <property type="match status" value="1"/>
</dbReference>
<accession>A0A6A6NSW3</accession>
<organism evidence="3 4">
    <name type="scientific">Lineolata rhizophorae</name>
    <dbReference type="NCBI Taxonomy" id="578093"/>
    <lineage>
        <taxon>Eukaryota</taxon>
        <taxon>Fungi</taxon>
        <taxon>Dikarya</taxon>
        <taxon>Ascomycota</taxon>
        <taxon>Pezizomycotina</taxon>
        <taxon>Dothideomycetes</taxon>
        <taxon>Dothideomycetes incertae sedis</taxon>
        <taxon>Lineolatales</taxon>
        <taxon>Lineolataceae</taxon>
        <taxon>Lineolata</taxon>
    </lineage>
</organism>
<dbReference type="InterPro" id="IPR002018">
    <property type="entry name" value="CarbesteraseB"/>
</dbReference>
<reference evidence="3" key="1">
    <citation type="journal article" date="2020" name="Stud. Mycol.">
        <title>101 Dothideomycetes genomes: a test case for predicting lifestyles and emergence of pathogens.</title>
        <authorList>
            <person name="Haridas S."/>
            <person name="Albert R."/>
            <person name="Binder M."/>
            <person name="Bloem J."/>
            <person name="Labutti K."/>
            <person name="Salamov A."/>
            <person name="Andreopoulos B."/>
            <person name="Baker S."/>
            <person name="Barry K."/>
            <person name="Bills G."/>
            <person name="Bluhm B."/>
            <person name="Cannon C."/>
            <person name="Castanera R."/>
            <person name="Culley D."/>
            <person name="Daum C."/>
            <person name="Ezra D."/>
            <person name="Gonzalez J."/>
            <person name="Henrissat B."/>
            <person name="Kuo A."/>
            <person name="Liang C."/>
            <person name="Lipzen A."/>
            <person name="Lutzoni F."/>
            <person name="Magnuson J."/>
            <person name="Mondo S."/>
            <person name="Nolan M."/>
            <person name="Ohm R."/>
            <person name="Pangilinan J."/>
            <person name="Park H.-J."/>
            <person name="Ramirez L."/>
            <person name="Alfaro M."/>
            <person name="Sun H."/>
            <person name="Tritt A."/>
            <person name="Yoshinaga Y."/>
            <person name="Zwiers L.-H."/>
            <person name="Turgeon B."/>
            <person name="Goodwin S."/>
            <person name="Spatafora J."/>
            <person name="Crous P."/>
            <person name="Grigoriev I."/>
        </authorList>
    </citation>
    <scope>NUCLEOTIDE SEQUENCE</scope>
    <source>
        <strain evidence="3">ATCC 16933</strain>
    </source>
</reference>
<feature type="chain" id="PRO_5025415016" evidence="1">
    <location>
        <begin position="21"/>
        <end position="620"/>
    </location>
</feature>
<proteinExistence type="predicted"/>
<evidence type="ECO:0000256" key="1">
    <source>
        <dbReference type="SAM" id="SignalP"/>
    </source>
</evidence>
<keyword evidence="1" id="KW-0732">Signal</keyword>
<dbReference type="OrthoDB" id="408631at2759"/>
<feature type="signal peptide" evidence="1">
    <location>
        <begin position="1"/>
        <end position="20"/>
    </location>
</feature>
<dbReference type="GO" id="GO:0016787">
    <property type="term" value="F:hydrolase activity"/>
    <property type="evidence" value="ECO:0007669"/>
    <property type="project" value="UniProtKB-KW"/>
</dbReference>
<protein>
    <submittedName>
        <fullName evidence="3">Alpha/Beta hydrolase protein</fullName>
    </submittedName>
</protein>
<keyword evidence="4" id="KW-1185">Reference proteome</keyword>
<dbReference type="PANTHER" id="PTHR11559">
    <property type="entry name" value="CARBOXYLESTERASE"/>
    <property type="match status" value="1"/>
</dbReference>
<dbReference type="SUPFAM" id="SSF53474">
    <property type="entry name" value="alpha/beta-Hydrolases"/>
    <property type="match status" value="1"/>
</dbReference>
<dbReference type="Gene3D" id="3.40.50.1820">
    <property type="entry name" value="alpha/beta hydrolase"/>
    <property type="match status" value="1"/>
</dbReference>
<evidence type="ECO:0000313" key="3">
    <source>
        <dbReference type="EMBL" id="KAF2454648.1"/>
    </source>
</evidence>
<gene>
    <name evidence="3" type="ORF">BDY21DRAFT_291018</name>
</gene>
<evidence type="ECO:0000259" key="2">
    <source>
        <dbReference type="Pfam" id="PF00135"/>
    </source>
</evidence>
<dbReference type="InterPro" id="IPR019819">
    <property type="entry name" value="Carboxylesterase_B_CS"/>
</dbReference>
<dbReference type="InterPro" id="IPR029058">
    <property type="entry name" value="AB_hydrolase_fold"/>
</dbReference>
<dbReference type="EMBL" id="MU001690">
    <property type="protein sequence ID" value="KAF2454648.1"/>
    <property type="molecule type" value="Genomic_DNA"/>
</dbReference>
<dbReference type="Proteomes" id="UP000799766">
    <property type="component" value="Unassembled WGS sequence"/>
</dbReference>
<dbReference type="AlphaFoldDB" id="A0A6A6NSW3"/>